<dbReference type="EMBL" id="UAVU01000009">
    <property type="protein sequence ID" value="SQC92818.1"/>
    <property type="molecule type" value="Genomic_DNA"/>
</dbReference>
<feature type="compositionally biased region" description="Polar residues" evidence="1">
    <location>
        <begin position="13"/>
        <end position="24"/>
    </location>
</feature>
<gene>
    <name evidence="2" type="ORF">NCTC12120_06020</name>
</gene>
<reference evidence="2 3" key="1">
    <citation type="submission" date="2018-06" db="EMBL/GenBank/DDBJ databases">
        <authorList>
            <consortium name="Pathogen Informatics"/>
            <person name="Doyle S."/>
        </authorList>
    </citation>
    <scope>NUCLEOTIDE SEQUENCE [LARGE SCALE GENOMIC DNA]</scope>
    <source>
        <strain evidence="2 3">NCTC12120</strain>
    </source>
</reference>
<organism evidence="2 3">
    <name type="scientific">Cedecea neteri</name>
    <dbReference type="NCBI Taxonomy" id="158822"/>
    <lineage>
        <taxon>Bacteria</taxon>
        <taxon>Pseudomonadati</taxon>
        <taxon>Pseudomonadota</taxon>
        <taxon>Gammaproteobacteria</taxon>
        <taxon>Enterobacterales</taxon>
        <taxon>Enterobacteriaceae</taxon>
        <taxon>Cedecea</taxon>
    </lineage>
</organism>
<proteinExistence type="predicted"/>
<protein>
    <submittedName>
        <fullName evidence="2">Uncharacterized protein</fullName>
    </submittedName>
</protein>
<name>A0A2X3IKI4_9ENTR</name>
<feature type="region of interest" description="Disordered" evidence="1">
    <location>
        <begin position="13"/>
        <end position="44"/>
    </location>
</feature>
<accession>A0A2X3IKI4</accession>
<evidence type="ECO:0000256" key="1">
    <source>
        <dbReference type="SAM" id="MobiDB-lite"/>
    </source>
</evidence>
<dbReference type="AlphaFoldDB" id="A0A2X3IKI4"/>
<evidence type="ECO:0000313" key="2">
    <source>
        <dbReference type="EMBL" id="SQC92818.1"/>
    </source>
</evidence>
<sequence>MLKITVTLTHTSASGVRTDQNNSCGKRKDSAPEQNAVRQTHLARKRTRKSWAISTVQALDTRISVISFTAASASSVSK</sequence>
<dbReference type="Proteomes" id="UP000251197">
    <property type="component" value="Unassembled WGS sequence"/>
</dbReference>
<evidence type="ECO:0000313" key="3">
    <source>
        <dbReference type="Proteomes" id="UP000251197"/>
    </source>
</evidence>